<dbReference type="InterPro" id="IPR040624">
    <property type="entry name" value="HalOD1"/>
</dbReference>
<dbReference type="Pfam" id="PF18545">
    <property type="entry name" value="HalOD1"/>
    <property type="match status" value="1"/>
</dbReference>
<sequence length="89" mass="9950">MGRNLEQEDSISLHIINCIAEREHTDPLELPPLYDVVDPDALDDLFASGRQNGTAQSGRVEFQYNGYTIIVEFGTEPEIAVKEKSELAE</sequence>
<evidence type="ECO:0000313" key="2">
    <source>
        <dbReference type="EMBL" id="SEU15938.1"/>
    </source>
</evidence>
<dbReference type="RefSeq" id="WP_139246304.1">
    <property type="nucleotide sequence ID" value="NZ_FOIC01000091.1"/>
</dbReference>
<name>A0A1I0JYH3_9EURY</name>
<evidence type="ECO:0000259" key="1">
    <source>
        <dbReference type="Pfam" id="PF18545"/>
    </source>
</evidence>
<protein>
    <recommendedName>
        <fullName evidence="1">Halobacterial output domain-containing protein</fullName>
    </recommendedName>
</protein>
<keyword evidence="3" id="KW-1185">Reference proteome</keyword>
<dbReference type="EMBL" id="FOIC01000091">
    <property type="protein sequence ID" value="SEU15938.1"/>
    <property type="molecule type" value="Genomic_DNA"/>
</dbReference>
<organism evidence="2 3">
    <name type="scientific">Natrinema hispanicum</name>
    <dbReference type="NCBI Taxonomy" id="392421"/>
    <lineage>
        <taxon>Archaea</taxon>
        <taxon>Methanobacteriati</taxon>
        <taxon>Methanobacteriota</taxon>
        <taxon>Stenosarchaea group</taxon>
        <taxon>Halobacteria</taxon>
        <taxon>Halobacteriales</taxon>
        <taxon>Natrialbaceae</taxon>
        <taxon>Natrinema</taxon>
    </lineage>
</organism>
<reference evidence="3" key="1">
    <citation type="submission" date="2016-10" db="EMBL/GenBank/DDBJ databases">
        <authorList>
            <person name="Varghese N."/>
            <person name="Submissions S."/>
        </authorList>
    </citation>
    <scope>NUCLEOTIDE SEQUENCE [LARGE SCALE GENOMIC DNA]</scope>
    <source>
        <strain evidence="3">CDM_6</strain>
    </source>
</reference>
<accession>A0A1I0JYH3</accession>
<feature type="domain" description="Halobacterial output" evidence="1">
    <location>
        <begin position="8"/>
        <end position="72"/>
    </location>
</feature>
<dbReference type="AlphaFoldDB" id="A0A1I0JYH3"/>
<evidence type="ECO:0000313" key="3">
    <source>
        <dbReference type="Proteomes" id="UP000199320"/>
    </source>
</evidence>
<dbReference type="Proteomes" id="UP000199320">
    <property type="component" value="Unassembled WGS sequence"/>
</dbReference>
<proteinExistence type="predicted"/>
<dbReference type="OrthoDB" id="271604at2157"/>
<gene>
    <name evidence="2" type="ORF">SAMN04488694_1911</name>
</gene>